<feature type="domain" description="GGDEF" evidence="3">
    <location>
        <begin position="357"/>
        <end position="492"/>
    </location>
</feature>
<keyword evidence="1" id="KW-0175">Coiled coil</keyword>
<dbReference type="CDD" id="cd01949">
    <property type="entry name" value="GGDEF"/>
    <property type="match status" value="1"/>
</dbReference>
<organism evidence="4 5">
    <name type="scientific">Granulicella pectinivorans</name>
    <dbReference type="NCBI Taxonomy" id="474950"/>
    <lineage>
        <taxon>Bacteria</taxon>
        <taxon>Pseudomonadati</taxon>
        <taxon>Acidobacteriota</taxon>
        <taxon>Terriglobia</taxon>
        <taxon>Terriglobales</taxon>
        <taxon>Acidobacteriaceae</taxon>
        <taxon>Granulicella</taxon>
    </lineage>
</organism>
<dbReference type="InterPro" id="IPR043128">
    <property type="entry name" value="Rev_trsase/Diguanyl_cyclase"/>
</dbReference>
<dbReference type="PANTHER" id="PTHR46663:SF2">
    <property type="entry name" value="GGDEF DOMAIN-CONTAINING PROTEIN"/>
    <property type="match status" value="1"/>
</dbReference>
<protein>
    <submittedName>
        <fullName evidence="4">Diguanylate cyclase (GGDEF) domain-containing protein</fullName>
    </submittedName>
</protein>
<dbReference type="RefSeq" id="WP_089839893.1">
    <property type="nucleotide sequence ID" value="NZ_FOZL01000001.1"/>
</dbReference>
<dbReference type="InterPro" id="IPR052163">
    <property type="entry name" value="DGC-Regulatory_Protein"/>
</dbReference>
<accession>A0A1I6MKX1</accession>
<evidence type="ECO:0000259" key="3">
    <source>
        <dbReference type="PROSITE" id="PS50887"/>
    </source>
</evidence>
<gene>
    <name evidence="4" type="ORF">SAMN05421771_2892</name>
</gene>
<feature type="region of interest" description="Disordered" evidence="2">
    <location>
        <begin position="739"/>
        <end position="762"/>
    </location>
</feature>
<dbReference type="InterPro" id="IPR029787">
    <property type="entry name" value="Nucleotide_cyclase"/>
</dbReference>
<dbReference type="NCBIfam" id="TIGR00254">
    <property type="entry name" value="GGDEF"/>
    <property type="match status" value="1"/>
</dbReference>
<dbReference type="EMBL" id="FOZL01000001">
    <property type="protein sequence ID" value="SFS16304.1"/>
    <property type="molecule type" value="Genomic_DNA"/>
</dbReference>
<dbReference type="SUPFAM" id="SSF55073">
    <property type="entry name" value="Nucleotide cyclase"/>
    <property type="match status" value="1"/>
</dbReference>
<dbReference type="Pfam" id="PF00990">
    <property type="entry name" value="GGDEF"/>
    <property type="match status" value="1"/>
</dbReference>
<dbReference type="Gene3D" id="3.30.70.270">
    <property type="match status" value="1"/>
</dbReference>
<dbReference type="PANTHER" id="PTHR46663">
    <property type="entry name" value="DIGUANYLATE CYCLASE DGCT-RELATED"/>
    <property type="match status" value="1"/>
</dbReference>
<dbReference type="InterPro" id="IPR000160">
    <property type="entry name" value="GGDEF_dom"/>
</dbReference>
<dbReference type="SMART" id="SM00267">
    <property type="entry name" value="GGDEF"/>
    <property type="match status" value="1"/>
</dbReference>
<sequence length="805" mass="87883">MSDVSRAPILDQALNDDEAALPALLELLVISAGADGAMVSVGAGTQQQTVLSSMPSGLGGRQQQLSAELLATCGKGITPTGRMLLPVSLLSWLGFLPKAVCSVRVTDDPGALIYLFFWWREMPVPHPSLPAIERQGILLLRSFAGRYGSALRLLRLQERLDTVLLNVSLGIVFMDLLAGSLLNPLAAEWLGLPVETRETAKVVAAMRRVQNSCTVVPGESSEEDGQKGTTEYWIWEKRGLVLRVESHPMGEASSPGRFWVFTDVKPLWDSGEKLKSANKVLQRNIGLLAEEMQRRMEAEEELRRYNLGLKEQNAELEIGKLQSDLLANQDAVTGLANGRRFRSGLEELLAEARRDGDRVAVLFLDLDRFKAVNDICGHEQGDVLLRKVGEILTTSLRRDDVVARMGGDEFTCAMKVKGDEGYADLTATTERLCDALRIDVDAPGHAIQVSASIGLAVFPEDAGDSASLLRAADNAMYLAKRGGGRGVVFFGESRGGFGPGARGCPLREEETSLGLRFDLAAGGLRRTRRASCLQTSRRDKDAGQTREPLSSRCRRNKGLFVARTWRGLLDEEKQIEHRIGVDILIAGRHMTVGLVEQICVEIGDLDPVQLKNGGQRIAQAGSHAVAIIGKQKLERLLCHLGADPPVSDMFGELLQRDLLARRKLFRRLMRSEGAADALEDRVEDNERNKAHRIGNRCYNAGLHGVILRVGGIVPAVEERIEIGRGAIEVEDIGREKHAAESHHEGAGMGHDPRAREGRIGRPSLRIGRAAMRMSGSRIAIGKATLLGLRGLRRRGSGSLLHVKIL</sequence>
<reference evidence="4 5" key="1">
    <citation type="submission" date="2016-10" db="EMBL/GenBank/DDBJ databases">
        <authorList>
            <person name="de Groot N.N."/>
        </authorList>
    </citation>
    <scope>NUCLEOTIDE SEQUENCE [LARGE SCALE GENOMIC DNA]</scope>
    <source>
        <strain evidence="4 5">DSM 21001</strain>
    </source>
</reference>
<evidence type="ECO:0000313" key="4">
    <source>
        <dbReference type="EMBL" id="SFS16304.1"/>
    </source>
</evidence>
<evidence type="ECO:0000256" key="1">
    <source>
        <dbReference type="SAM" id="Coils"/>
    </source>
</evidence>
<dbReference type="STRING" id="474950.SAMN05421771_2892"/>
<feature type="compositionally biased region" description="Basic and acidic residues" evidence="2">
    <location>
        <begin position="739"/>
        <end position="759"/>
    </location>
</feature>
<dbReference type="PROSITE" id="PS50887">
    <property type="entry name" value="GGDEF"/>
    <property type="match status" value="1"/>
</dbReference>
<name>A0A1I6MKX1_9BACT</name>
<evidence type="ECO:0000313" key="5">
    <source>
        <dbReference type="Proteomes" id="UP000199024"/>
    </source>
</evidence>
<dbReference type="AlphaFoldDB" id="A0A1I6MKX1"/>
<keyword evidence="5" id="KW-1185">Reference proteome</keyword>
<dbReference type="Proteomes" id="UP000199024">
    <property type="component" value="Unassembled WGS sequence"/>
</dbReference>
<proteinExistence type="predicted"/>
<evidence type="ECO:0000256" key="2">
    <source>
        <dbReference type="SAM" id="MobiDB-lite"/>
    </source>
</evidence>
<dbReference type="OrthoDB" id="9759607at2"/>
<feature type="coiled-coil region" evidence="1">
    <location>
        <begin position="288"/>
        <end position="315"/>
    </location>
</feature>